<dbReference type="InterPro" id="IPR002067">
    <property type="entry name" value="MCP"/>
</dbReference>
<keyword evidence="6" id="KW-0999">Mitochondrion inner membrane</keyword>
<evidence type="ECO:0000256" key="21">
    <source>
        <dbReference type="ARBA" id="ARBA00080567"/>
    </source>
</evidence>
<evidence type="ECO:0000256" key="18">
    <source>
        <dbReference type="ARBA" id="ARBA00076491"/>
    </source>
</evidence>
<evidence type="ECO:0000256" key="6">
    <source>
        <dbReference type="ARBA" id="ARBA00022792"/>
    </source>
</evidence>
<dbReference type="GO" id="GO:1990575">
    <property type="term" value="P:mitochondrial L-ornithine transmembrane transport"/>
    <property type="evidence" value="ECO:0000318"/>
    <property type="project" value="GO_Central"/>
</dbReference>
<keyword evidence="4 22" id="KW-0812">Transmembrane</keyword>
<dbReference type="PROSITE" id="PS50920">
    <property type="entry name" value="SOLCAR"/>
    <property type="match status" value="3"/>
</dbReference>
<dbReference type="EMBL" id="KQ971372">
    <property type="protein sequence ID" value="EFA10329.2"/>
    <property type="molecule type" value="Genomic_DNA"/>
</dbReference>
<evidence type="ECO:0000256" key="1">
    <source>
        <dbReference type="ARBA" id="ARBA00004448"/>
    </source>
</evidence>
<evidence type="ECO:0000256" key="9">
    <source>
        <dbReference type="ARBA" id="ARBA00023128"/>
    </source>
</evidence>
<comment type="catalytic activity">
    <reaction evidence="15">
        <text>L-ornithine(in) + L-arginine(out) = L-ornithine(out) + L-arginine(in)</text>
        <dbReference type="Rhea" id="RHEA:34991"/>
        <dbReference type="ChEBI" id="CHEBI:32682"/>
        <dbReference type="ChEBI" id="CHEBI:46911"/>
    </reaction>
</comment>
<dbReference type="InterPro" id="IPR050567">
    <property type="entry name" value="Mitochondrial_Carrier"/>
</dbReference>
<keyword evidence="25" id="KW-1185">Reference proteome</keyword>
<reference evidence="24 25" key="2">
    <citation type="journal article" date="2010" name="Nucleic Acids Res.">
        <title>BeetleBase in 2010: revisions to provide comprehensive genomic information for Tribolium castaneum.</title>
        <authorList>
            <person name="Kim H.S."/>
            <person name="Murphy T."/>
            <person name="Xia J."/>
            <person name="Caragea D."/>
            <person name="Park Y."/>
            <person name="Beeman R.W."/>
            <person name="Lorenzen M.D."/>
            <person name="Butcher S."/>
            <person name="Manak J.R."/>
            <person name="Brown S.J."/>
        </authorList>
    </citation>
    <scope>GENOME REANNOTATION</scope>
    <source>
        <strain evidence="24 25">Georgia GA2</strain>
    </source>
</reference>
<dbReference type="AlphaFoldDB" id="D6X353"/>
<evidence type="ECO:0000256" key="11">
    <source>
        <dbReference type="ARBA" id="ARBA00049090"/>
    </source>
</evidence>
<evidence type="ECO:0000256" key="17">
    <source>
        <dbReference type="ARBA" id="ARBA00071763"/>
    </source>
</evidence>
<evidence type="ECO:0000256" key="19">
    <source>
        <dbReference type="ARBA" id="ARBA00078745"/>
    </source>
</evidence>
<dbReference type="GO" id="GO:0005292">
    <property type="term" value="F:high-affinity lysine transmembrane transporter activity"/>
    <property type="evidence" value="ECO:0000318"/>
    <property type="project" value="GO_Central"/>
</dbReference>
<keyword evidence="10 22" id="KW-0472">Membrane</keyword>
<name>D6X353_TRICA</name>
<dbReference type="GO" id="GO:0005743">
    <property type="term" value="C:mitochondrial inner membrane"/>
    <property type="evidence" value="ECO:0007669"/>
    <property type="project" value="UniProtKB-SubCell"/>
</dbReference>
<dbReference type="InterPro" id="IPR023395">
    <property type="entry name" value="MCP_dom_sf"/>
</dbReference>
<comment type="catalytic activity">
    <reaction evidence="11">
        <text>L-lysine(out) + L-arginine(in) = L-lysine(in) + L-arginine(out)</text>
        <dbReference type="Rhea" id="RHEA:70827"/>
        <dbReference type="ChEBI" id="CHEBI:32551"/>
        <dbReference type="ChEBI" id="CHEBI:32682"/>
    </reaction>
</comment>
<comment type="catalytic activity">
    <reaction evidence="13">
        <text>L-histidine(out) + L-arginine(in) = L-histidine(in) + L-arginine(out)</text>
        <dbReference type="Rhea" id="RHEA:71063"/>
        <dbReference type="ChEBI" id="CHEBI:32682"/>
        <dbReference type="ChEBI" id="CHEBI:57595"/>
    </reaction>
</comment>
<dbReference type="STRING" id="7070.D6X353"/>
<evidence type="ECO:0000313" key="24">
    <source>
        <dbReference type="EMBL" id="EFA10329.2"/>
    </source>
</evidence>
<evidence type="ECO:0000256" key="4">
    <source>
        <dbReference type="ARBA" id="ARBA00022692"/>
    </source>
</evidence>
<evidence type="ECO:0000256" key="13">
    <source>
        <dbReference type="ARBA" id="ARBA00050768"/>
    </source>
</evidence>
<keyword evidence="3 23" id="KW-0813">Transport</keyword>
<evidence type="ECO:0000256" key="23">
    <source>
        <dbReference type="RuleBase" id="RU000488"/>
    </source>
</evidence>
<evidence type="ECO:0000256" key="14">
    <source>
        <dbReference type="ARBA" id="ARBA00051045"/>
    </source>
</evidence>
<evidence type="ECO:0000256" key="3">
    <source>
        <dbReference type="ARBA" id="ARBA00022448"/>
    </source>
</evidence>
<dbReference type="GO" id="GO:0005739">
    <property type="term" value="C:mitochondrion"/>
    <property type="evidence" value="ECO:0000318"/>
    <property type="project" value="GO_Central"/>
</dbReference>
<evidence type="ECO:0000256" key="15">
    <source>
        <dbReference type="ARBA" id="ARBA00051921"/>
    </source>
</evidence>
<feature type="repeat" description="Solcar" evidence="22">
    <location>
        <begin position="139"/>
        <end position="222"/>
    </location>
</feature>
<gene>
    <name evidence="24" type="primary">AUGUSTUS-3.0.2_12546</name>
    <name evidence="24" type="ORF">TcasGA2_TC012546</name>
</gene>
<evidence type="ECO:0000313" key="25">
    <source>
        <dbReference type="Proteomes" id="UP000007266"/>
    </source>
</evidence>
<organism evidence="24 25">
    <name type="scientific">Tribolium castaneum</name>
    <name type="common">Red flour beetle</name>
    <dbReference type="NCBI Taxonomy" id="7070"/>
    <lineage>
        <taxon>Eukaryota</taxon>
        <taxon>Metazoa</taxon>
        <taxon>Ecdysozoa</taxon>
        <taxon>Arthropoda</taxon>
        <taxon>Hexapoda</taxon>
        <taxon>Insecta</taxon>
        <taxon>Pterygota</taxon>
        <taxon>Neoptera</taxon>
        <taxon>Endopterygota</taxon>
        <taxon>Coleoptera</taxon>
        <taxon>Polyphaga</taxon>
        <taxon>Cucujiformia</taxon>
        <taxon>Tenebrionidae</taxon>
        <taxon>Tenebrionidae incertae sedis</taxon>
        <taxon>Tribolium</taxon>
    </lineage>
</organism>
<comment type="catalytic activity">
    <reaction evidence="16">
        <text>N(omega)-methyl-L-arginine(in) + L-arginine(out) = N(omega)-methyl-L-arginine(out) + L-arginine(in)</text>
        <dbReference type="Rhea" id="RHEA:72803"/>
        <dbReference type="ChEBI" id="CHEBI:32682"/>
        <dbReference type="ChEBI" id="CHEBI:114953"/>
    </reaction>
</comment>
<dbReference type="FunCoup" id="D6X353">
    <property type="interactions" value="51"/>
</dbReference>
<dbReference type="PANTHER" id="PTHR45624:SF61">
    <property type="entry name" value="MITOCHONDRIAL BASIC AMINO ACIDS TRANSPORTER"/>
    <property type="match status" value="1"/>
</dbReference>
<dbReference type="FunFam" id="1.50.40.10:FF:000037">
    <property type="entry name" value="Solute carrier family 25 member 29"/>
    <property type="match status" value="1"/>
</dbReference>
<evidence type="ECO:0000256" key="8">
    <source>
        <dbReference type="ARBA" id="ARBA00022989"/>
    </source>
</evidence>
<proteinExistence type="inferred from homology"/>
<evidence type="ECO:0000256" key="5">
    <source>
        <dbReference type="ARBA" id="ARBA00022737"/>
    </source>
</evidence>
<comment type="subcellular location">
    <subcellularLocation>
        <location evidence="1">Mitochondrion inner membrane</location>
        <topology evidence="1">Multi-pass membrane protein</topology>
    </subcellularLocation>
</comment>
<reference evidence="24 25" key="1">
    <citation type="journal article" date="2008" name="Nature">
        <title>The genome of the model beetle and pest Tribolium castaneum.</title>
        <authorList>
            <consortium name="Tribolium Genome Sequencing Consortium"/>
            <person name="Richards S."/>
            <person name="Gibbs R.A."/>
            <person name="Weinstock G.M."/>
            <person name="Brown S.J."/>
            <person name="Denell R."/>
            <person name="Beeman R.W."/>
            <person name="Gibbs R."/>
            <person name="Beeman R.W."/>
            <person name="Brown S.J."/>
            <person name="Bucher G."/>
            <person name="Friedrich M."/>
            <person name="Grimmelikhuijzen C.J."/>
            <person name="Klingler M."/>
            <person name="Lorenzen M."/>
            <person name="Richards S."/>
            <person name="Roth S."/>
            <person name="Schroder R."/>
            <person name="Tautz D."/>
            <person name="Zdobnov E.M."/>
            <person name="Muzny D."/>
            <person name="Gibbs R.A."/>
            <person name="Weinstock G.M."/>
            <person name="Attaway T."/>
            <person name="Bell S."/>
            <person name="Buhay C.J."/>
            <person name="Chandrabose M.N."/>
            <person name="Chavez D."/>
            <person name="Clerk-Blankenburg K.P."/>
            <person name="Cree A."/>
            <person name="Dao M."/>
            <person name="Davis C."/>
            <person name="Chacko J."/>
            <person name="Dinh H."/>
            <person name="Dugan-Rocha S."/>
            <person name="Fowler G."/>
            <person name="Garner T.T."/>
            <person name="Garnes J."/>
            <person name="Gnirke A."/>
            <person name="Hawes A."/>
            <person name="Hernandez J."/>
            <person name="Hines S."/>
            <person name="Holder M."/>
            <person name="Hume J."/>
            <person name="Jhangiani S.N."/>
            <person name="Joshi V."/>
            <person name="Khan Z.M."/>
            <person name="Jackson L."/>
            <person name="Kovar C."/>
            <person name="Kowis A."/>
            <person name="Lee S."/>
            <person name="Lewis L.R."/>
            <person name="Margolis J."/>
            <person name="Morgan M."/>
            <person name="Nazareth L.V."/>
            <person name="Nguyen N."/>
            <person name="Okwuonu G."/>
            <person name="Parker D."/>
            <person name="Richards S."/>
            <person name="Ruiz S.J."/>
            <person name="Santibanez J."/>
            <person name="Savard J."/>
            <person name="Scherer S.E."/>
            <person name="Schneider B."/>
            <person name="Sodergren E."/>
            <person name="Tautz D."/>
            <person name="Vattahil S."/>
            <person name="Villasana D."/>
            <person name="White C.S."/>
            <person name="Wright R."/>
            <person name="Park Y."/>
            <person name="Beeman R.W."/>
            <person name="Lord J."/>
            <person name="Oppert B."/>
            <person name="Lorenzen M."/>
            <person name="Brown S."/>
            <person name="Wang L."/>
            <person name="Savard J."/>
            <person name="Tautz D."/>
            <person name="Richards S."/>
            <person name="Weinstock G."/>
            <person name="Gibbs R.A."/>
            <person name="Liu Y."/>
            <person name="Worley K."/>
            <person name="Weinstock G."/>
            <person name="Elsik C.G."/>
            <person name="Reese J.T."/>
            <person name="Elhaik E."/>
            <person name="Landan G."/>
            <person name="Graur D."/>
            <person name="Arensburger P."/>
            <person name="Atkinson P."/>
            <person name="Beeman R.W."/>
            <person name="Beidler J."/>
            <person name="Brown S.J."/>
            <person name="Demuth J.P."/>
            <person name="Drury D.W."/>
            <person name="Du Y.Z."/>
            <person name="Fujiwara H."/>
            <person name="Lorenzen M."/>
            <person name="Maselli V."/>
            <person name="Osanai M."/>
            <person name="Park Y."/>
            <person name="Robertson H.M."/>
            <person name="Tu Z."/>
            <person name="Wang J.J."/>
            <person name="Wang S."/>
            <person name="Richards S."/>
            <person name="Song H."/>
            <person name="Zhang L."/>
            <person name="Sodergren E."/>
            <person name="Werner D."/>
            <person name="Stanke M."/>
            <person name="Morgenstern B."/>
            <person name="Solovyev V."/>
            <person name="Kosarev P."/>
            <person name="Brown G."/>
            <person name="Chen H.C."/>
            <person name="Ermolaeva O."/>
            <person name="Hlavina W."/>
            <person name="Kapustin Y."/>
            <person name="Kiryutin B."/>
            <person name="Kitts P."/>
            <person name="Maglott D."/>
            <person name="Pruitt K."/>
            <person name="Sapojnikov V."/>
            <person name="Souvorov A."/>
            <person name="Mackey A.J."/>
            <person name="Waterhouse R.M."/>
            <person name="Wyder S."/>
            <person name="Zdobnov E.M."/>
            <person name="Zdobnov E.M."/>
            <person name="Wyder S."/>
            <person name="Kriventseva E.V."/>
            <person name="Kadowaki T."/>
            <person name="Bork P."/>
            <person name="Aranda M."/>
            <person name="Bao R."/>
            <person name="Beermann A."/>
            <person name="Berns N."/>
            <person name="Bolognesi R."/>
            <person name="Bonneton F."/>
            <person name="Bopp D."/>
            <person name="Brown S.J."/>
            <person name="Bucher G."/>
            <person name="Butts T."/>
            <person name="Chaumot A."/>
            <person name="Denell R.E."/>
            <person name="Ferrier D.E."/>
            <person name="Friedrich M."/>
            <person name="Gordon C.M."/>
            <person name="Jindra M."/>
            <person name="Klingler M."/>
            <person name="Lan Q."/>
            <person name="Lattorff H.M."/>
            <person name="Laudet V."/>
            <person name="von Levetsow C."/>
            <person name="Liu Z."/>
            <person name="Lutz R."/>
            <person name="Lynch J.A."/>
            <person name="da Fonseca R.N."/>
            <person name="Posnien N."/>
            <person name="Reuter R."/>
            <person name="Roth S."/>
            <person name="Savard J."/>
            <person name="Schinko J.B."/>
            <person name="Schmitt C."/>
            <person name="Schoppmeier M."/>
            <person name="Schroder R."/>
            <person name="Shippy T.D."/>
            <person name="Simonnet F."/>
            <person name="Marques-Souza H."/>
            <person name="Tautz D."/>
            <person name="Tomoyasu Y."/>
            <person name="Trauner J."/>
            <person name="Van der Zee M."/>
            <person name="Vervoort M."/>
            <person name="Wittkopp N."/>
            <person name="Wimmer E.A."/>
            <person name="Yang X."/>
            <person name="Jones A.K."/>
            <person name="Sattelle D.B."/>
            <person name="Ebert P.R."/>
            <person name="Nelson D."/>
            <person name="Scott J.G."/>
            <person name="Beeman R.W."/>
            <person name="Muthukrishnan S."/>
            <person name="Kramer K.J."/>
            <person name="Arakane Y."/>
            <person name="Beeman R.W."/>
            <person name="Zhu Q."/>
            <person name="Hogenkamp D."/>
            <person name="Dixit R."/>
            <person name="Oppert B."/>
            <person name="Jiang H."/>
            <person name="Zou Z."/>
            <person name="Marshall J."/>
            <person name="Elpidina E."/>
            <person name="Vinokurov K."/>
            <person name="Oppert C."/>
            <person name="Zou Z."/>
            <person name="Evans J."/>
            <person name="Lu Z."/>
            <person name="Zhao P."/>
            <person name="Sumathipala N."/>
            <person name="Altincicek B."/>
            <person name="Vilcinskas A."/>
            <person name="Williams M."/>
            <person name="Hultmark D."/>
            <person name="Hetru C."/>
            <person name="Jiang H."/>
            <person name="Grimmelikhuijzen C.J."/>
            <person name="Hauser F."/>
            <person name="Cazzamali G."/>
            <person name="Williamson M."/>
            <person name="Park Y."/>
            <person name="Li B."/>
            <person name="Tanaka Y."/>
            <person name="Predel R."/>
            <person name="Neupert S."/>
            <person name="Schachtner J."/>
            <person name="Verleyen P."/>
            <person name="Raible F."/>
            <person name="Bork P."/>
            <person name="Friedrich M."/>
            <person name="Walden K.K."/>
            <person name="Robertson H.M."/>
            <person name="Angeli S."/>
            <person name="Foret S."/>
            <person name="Bucher G."/>
            <person name="Schuetz S."/>
            <person name="Maleszka R."/>
            <person name="Wimmer E.A."/>
            <person name="Beeman R.W."/>
            <person name="Lorenzen M."/>
            <person name="Tomoyasu Y."/>
            <person name="Miller S.C."/>
            <person name="Grossmann D."/>
            <person name="Bucher G."/>
        </authorList>
    </citation>
    <scope>NUCLEOTIDE SEQUENCE [LARGE SCALE GENOMIC DNA]</scope>
    <source>
        <strain evidence="24 25">Georgia GA2</strain>
    </source>
</reference>
<dbReference type="SUPFAM" id="SSF103506">
    <property type="entry name" value="Mitochondrial carrier"/>
    <property type="match status" value="1"/>
</dbReference>
<dbReference type="HOGENOM" id="CLU_015166_16_1_1"/>
<accession>D6X353</accession>
<keyword evidence="7" id="KW-0029">Amino-acid transport</keyword>
<dbReference type="Proteomes" id="UP000007266">
    <property type="component" value="Linkage group 9"/>
</dbReference>
<keyword evidence="9" id="KW-0496">Mitochondrion</keyword>
<dbReference type="InParanoid" id="D6X353"/>
<evidence type="ECO:0000256" key="12">
    <source>
        <dbReference type="ARBA" id="ARBA00050592"/>
    </source>
</evidence>
<dbReference type="PANTHER" id="PTHR45624">
    <property type="entry name" value="MITOCHONDRIAL BASIC AMINO ACIDS TRANSPORTER-RELATED"/>
    <property type="match status" value="1"/>
</dbReference>
<dbReference type="Pfam" id="PF00153">
    <property type="entry name" value="Mito_carr"/>
    <property type="match status" value="3"/>
</dbReference>
<feature type="repeat" description="Solcar" evidence="22">
    <location>
        <begin position="55"/>
        <end position="135"/>
    </location>
</feature>
<evidence type="ECO:0000256" key="10">
    <source>
        <dbReference type="ARBA" id="ARBA00023136"/>
    </source>
</evidence>
<dbReference type="PRINTS" id="PR00926">
    <property type="entry name" value="MITOCARRIER"/>
</dbReference>
<evidence type="ECO:0000256" key="20">
    <source>
        <dbReference type="ARBA" id="ARBA00079387"/>
    </source>
</evidence>
<comment type="similarity">
    <text evidence="2 23">Belongs to the mitochondrial carrier (TC 2.A.29) family.</text>
</comment>
<feature type="repeat" description="Solcar" evidence="22">
    <location>
        <begin position="228"/>
        <end position="311"/>
    </location>
</feature>
<keyword evidence="8" id="KW-1133">Transmembrane helix</keyword>
<evidence type="ECO:0000256" key="16">
    <source>
        <dbReference type="ARBA" id="ARBA00052673"/>
    </source>
</evidence>
<evidence type="ECO:0000256" key="22">
    <source>
        <dbReference type="PROSITE-ProRule" id="PRU00282"/>
    </source>
</evidence>
<protein>
    <recommendedName>
        <fullName evidence="17">Mitochondrial basic amino acids transporter</fullName>
    </recommendedName>
    <alternativeName>
        <fullName evidence="21">Carnitine/acylcarnitine translocase-like</fullName>
    </alternativeName>
    <alternativeName>
        <fullName evidence="20">Mitochondrial carnitine/acylcarnitine carrier protein CACL</fullName>
    </alternativeName>
    <alternativeName>
        <fullName evidence="19">Mitochondrial ornithine transporter 3</fullName>
    </alternativeName>
    <alternativeName>
        <fullName evidence="18">Solute carrier family 25 member 29</fullName>
    </alternativeName>
</protein>
<sequence>MFKITQKAKEKFMESKSRITFYNKTNLVSISANPLELNIFVDVYHIEIAPKPTKCNNYSAGCAGVIVGHPLDTIKVHLQTQDAKNPKFTGTADCFRKLVTRDGLRGLYRGMTSPLTGVAAINAIVFGVYGNTQRSLNPETLQSSLIAGATAGFFQSFLCSPIELAKSRLQVAKDASGPLDCLRRIYRSEGVRGLSRGLNATILREVPAFGAYFLTYEFLTRSEDSRPVSTGTMLISGGISGMVSWIVVYPIDVVKTRLQIDRTYMSSLDCLRKSVASEGYRVLYKGLSPTLLRAFPVNAATFAVVTWTVRLYEGDLWGRCTDAVYTLKVSEAVPF</sequence>
<dbReference type="eggNOG" id="KOG0762">
    <property type="taxonomic scope" value="Eukaryota"/>
</dbReference>
<evidence type="ECO:0000256" key="7">
    <source>
        <dbReference type="ARBA" id="ARBA00022970"/>
    </source>
</evidence>
<comment type="catalytic activity">
    <reaction evidence="12">
        <text>L-histidine(out) = L-histidine(in)</text>
        <dbReference type="Rhea" id="RHEA:72807"/>
        <dbReference type="ChEBI" id="CHEBI:57595"/>
    </reaction>
</comment>
<dbReference type="Gene3D" id="1.50.40.10">
    <property type="entry name" value="Mitochondrial carrier domain"/>
    <property type="match status" value="1"/>
</dbReference>
<comment type="catalytic activity">
    <reaction evidence="14">
        <text>L-homoarginine(in) + L-arginine(out) = L-homoarginine(out) + L-arginine(in)</text>
        <dbReference type="Rhea" id="RHEA:72799"/>
        <dbReference type="ChEBI" id="CHEBI:32682"/>
        <dbReference type="ChEBI" id="CHEBI:143006"/>
    </reaction>
</comment>
<dbReference type="GO" id="GO:0005289">
    <property type="term" value="F:high-affinity L-arginine transmembrane transporter activity"/>
    <property type="evidence" value="ECO:0000318"/>
    <property type="project" value="GO_Central"/>
</dbReference>
<keyword evidence="5" id="KW-0677">Repeat</keyword>
<dbReference type="OMA" id="CAGMSFW"/>
<evidence type="ECO:0000256" key="2">
    <source>
        <dbReference type="ARBA" id="ARBA00006375"/>
    </source>
</evidence>
<dbReference type="InterPro" id="IPR018108">
    <property type="entry name" value="MCP_transmembrane"/>
</dbReference>